<dbReference type="InterPro" id="IPR002513">
    <property type="entry name" value="Tn3_Tnp_DDE_dom"/>
</dbReference>
<dbReference type="Pfam" id="PF01526">
    <property type="entry name" value="DDE_Tnp_Tn3"/>
    <property type="match status" value="1"/>
</dbReference>
<dbReference type="AlphaFoldDB" id="A0A1G8FWB5"/>
<gene>
    <name evidence="3" type="ORF">SAMN05216466_11419</name>
</gene>
<dbReference type="InterPro" id="IPR025296">
    <property type="entry name" value="DUF4158"/>
</dbReference>
<dbReference type="GO" id="GO:0004803">
    <property type="term" value="F:transposase activity"/>
    <property type="evidence" value="ECO:0007669"/>
    <property type="project" value="InterPro"/>
</dbReference>
<accession>A0A1G8FWB5</accession>
<feature type="domain" description="Tn3 transposase DDE" evidence="1">
    <location>
        <begin position="584"/>
        <end position="690"/>
    </location>
</feature>
<dbReference type="GO" id="GO:0006313">
    <property type="term" value="P:DNA transposition"/>
    <property type="evidence" value="ECO:0007669"/>
    <property type="project" value="InterPro"/>
</dbReference>
<proteinExistence type="predicted"/>
<evidence type="ECO:0000259" key="1">
    <source>
        <dbReference type="Pfam" id="PF01526"/>
    </source>
</evidence>
<evidence type="ECO:0000313" key="3">
    <source>
        <dbReference type="EMBL" id="SDH86411.1"/>
    </source>
</evidence>
<feature type="domain" description="DUF4158" evidence="2">
    <location>
        <begin position="4"/>
        <end position="166"/>
    </location>
</feature>
<dbReference type="Pfam" id="PF13700">
    <property type="entry name" value="DUF4158"/>
    <property type="match status" value="1"/>
</dbReference>
<evidence type="ECO:0000259" key="2">
    <source>
        <dbReference type="Pfam" id="PF13700"/>
    </source>
</evidence>
<sequence>MATLERTAYPRFPEVLAPRELQACYTPLPDELEWARRSTRGERPRLGLLVLLKVFQQLHYFPPLDTVPPVIADHVRAAADIGDTVQFGYDTESSPTLFRHYTAVRTWLDVKPYYGTDANAIATRAAHTASLTMDQPVDIINATIDELIARDIELPAFSTLDRLTEQIHARAQSRLFKRVTRRLTDEQKLALDRLLARDLSSRQTAYNRIKRHAKRPSRQHLELLIDQIAWLDELGDFSLAVAGIPASKLRSLANQAMALDASALRNDTLPEKRYILIVALLNRMRVRARDDLADMFVRRMGAIHKRASDELDTIQRKQRDQVEDLVVLLDGVVDILADESDETAIARAVRKLLAPKGDLEPLRESCAAIRAFSGRNYLPLLWKHFKVHRSVMMRVARTLEWDSTSPVRSLLNALDAVLENESLHREWIDADVDVSFAAPRWRKLVHRSHGDGSPTNRRYLELCVFSYMAEELRVGDLCVSGSDAYADYRDHLLPWRQCEQQLPDYCDKLGMPTTGSDFVHHLRQWLTDAARNLDDELPRKREHVVIDRHGEPILRKTVAKEIPASAIALQERLNARLPTRNMLDILANIEHWTHFTRHFGPLSGSDPQIRKAAERYLLTIFAMGCNLGPIQTARHLDSDVTAHMLSFVNRPHMSLDRLETAQRELIELYLRLDLPKHWGDGKTVAADGTQ</sequence>
<dbReference type="Proteomes" id="UP000199706">
    <property type="component" value="Unassembled WGS sequence"/>
</dbReference>
<organism evidence="3 4">
    <name type="scientific">Paraburkholderia phenazinium</name>
    <dbReference type="NCBI Taxonomy" id="60549"/>
    <lineage>
        <taxon>Bacteria</taxon>
        <taxon>Pseudomonadati</taxon>
        <taxon>Pseudomonadota</taxon>
        <taxon>Betaproteobacteria</taxon>
        <taxon>Burkholderiales</taxon>
        <taxon>Burkholderiaceae</taxon>
        <taxon>Paraburkholderia</taxon>
    </lineage>
</organism>
<reference evidence="3 4" key="1">
    <citation type="submission" date="2016-10" db="EMBL/GenBank/DDBJ databases">
        <authorList>
            <person name="de Groot N.N."/>
        </authorList>
    </citation>
    <scope>NUCLEOTIDE SEQUENCE [LARGE SCALE GENOMIC DNA]</scope>
    <source>
        <strain evidence="3 4">LMG 2247</strain>
    </source>
</reference>
<protein>
    <submittedName>
        <fullName evidence="3">Tn3 transposase DDE domain-containing protein</fullName>
    </submittedName>
</protein>
<name>A0A1G8FWB5_9BURK</name>
<evidence type="ECO:0000313" key="4">
    <source>
        <dbReference type="Proteomes" id="UP000199706"/>
    </source>
</evidence>
<dbReference type="EMBL" id="FNCJ01000014">
    <property type="protein sequence ID" value="SDH86411.1"/>
    <property type="molecule type" value="Genomic_DNA"/>
</dbReference>